<dbReference type="Pfam" id="PF01595">
    <property type="entry name" value="CNNM"/>
    <property type="match status" value="1"/>
</dbReference>
<evidence type="ECO:0000256" key="11">
    <source>
        <dbReference type="SAM" id="MobiDB-lite"/>
    </source>
</evidence>
<accession>A0A540V8Z8</accession>
<comment type="caution">
    <text evidence="15">The sequence shown here is derived from an EMBL/GenBank/DDBJ whole genome shotgun (WGS) entry which is preliminary data.</text>
</comment>
<protein>
    <submittedName>
        <fullName evidence="15">HlyC/CorC family transporter</fullName>
    </submittedName>
</protein>
<dbReference type="InterPro" id="IPR046342">
    <property type="entry name" value="CBS_dom_sf"/>
</dbReference>
<feature type="domain" description="CBS" evidence="13">
    <location>
        <begin position="270"/>
        <end position="327"/>
    </location>
</feature>
<keyword evidence="7 9" id="KW-0129">CBS domain</keyword>
<reference evidence="15 16" key="1">
    <citation type="submission" date="2019-06" db="EMBL/GenBank/DDBJ databases">
        <title>Genome sequence of Litorilinea aerophila BAA-2444.</title>
        <authorList>
            <person name="Maclea K.S."/>
            <person name="Maurais E.G."/>
            <person name="Iannazzi L.C."/>
        </authorList>
    </citation>
    <scope>NUCLEOTIDE SEQUENCE [LARGE SCALE GENOMIC DNA]</scope>
    <source>
        <strain evidence="15 16">ATCC BAA-2444</strain>
    </source>
</reference>
<feature type="domain" description="CBS" evidence="13">
    <location>
        <begin position="205"/>
        <end position="265"/>
    </location>
</feature>
<dbReference type="InterPro" id="IPR044751">
    <property type="entry name" value="Ion_transp-like_CBS"/>
</dbReference>
<dbReference type="PANTHER" id="PTHR22777:SF32">
    <property type="entry name" value="UPF0053 INNER MEMBRANE PROTEIN YFJD"/>
    <property type="match status" value="1"/>
</dbReference>
<dbReference type="SUPFAM" id="SSF56176">
    <property type="entry name" value="FAD-binding/transporter-associated domain-like"/>
    <property type="match status" value="1"/>
</dbReference>
<dbReference type="Proteomes" id="UP000317371">
    <property type="component" value="Unassembled WGS sequence"/>
</dbReference>
<sequence length="446" mass="49356">MESDPSSYLILIFSLLAVGFAVASEISLTNVSRSEIRRLSEEAVPRAMALDGLLRDITQVLLTSLLVKSAGLVAAGAAMVRMLPAGASFSQFAMAFLLLWIALVIIQVGGRSLILPRSQRIALQLAPVLKGVVYLLWPLCALLRRLGTHLGKNELEHGEENLLLTEEGIRLLINVADEEEAIPESEKQMIASILEMNDTVVREVMVPRIDMVAINVETSLREALDVILTAGHSRIPVYEGNIDRIVGFLYAKDLLHCFRENRTDVPIRDILRPAYFVPISKKVNTLLGEMQKHRVHIAMVVDEYGGTAGLVTIEDILEEIVGDIQDEYDAEEDTYVLPLGDNSYLLNSRLDVYSLSKLLDVELPDEDADTLGGLIYSLLGHVPEQGESVTFAGWHFTVLSLDGRRIDQVRADPVTESANPEEESTEQEGRRFSEQKRSVLNLSASE</sequence>
<dbReference type="CDD" id="cd04590">
    <property type="entry name" value="CBS_pair_CorC_HlyC_assoc"/>
    <property type="match status" value="1"/>
</dbReference>
<dbReference type="GO" id="GO:0050660">
    <property type="term" value="F:flavin adenine dinucleotide binding"/>
    <property type="evidence" value="ECO:0007669"/>
    <property type="project" value="InterPro"/>
</dbReference>
<dbReference type="RefSeq" id="WP_141612376.1">
    <property type="nucleotide sequence ID" value="NZ_VIGC02000045.1"/>
</dbReference>
<evidence type="ECO:0000256" key="10">
    <source>
        <dbReference type="PROSITE-ProRule" id="PRU01193"/>
    </source>
</evidence>
<feature type="compositionally biased region" description="Basic and acidic residues" evidence="11">
    <location>
        <begin position="427"/>
        <end position="437"/>
    </location>
</feature>
<keyword evidence="3" id="KW-1003">Cell membrane</keyword>
<feature type="transmembrane region" description="Helical" evidence="12">
    <location>
        <begin position="60"/>
        <end position="83"/>
    </location>
</feature>
<keyword evidence="8 10" id="KW-0472">Membrane</keyword>
<dbReference type="InterPro" id="IPR002550">
    <property type="entry name" value="CNNM"/>
</dbReference>
<dbReference type="InterPro" id="IPR016169">
    <property type="entry name" value="FAD-bd_PCMH_sub2"/>
</dbReference>
<dbReference type="InterPro" id="IPR005170">
    <property type="entry name" value="Transptr-assoc_dom"/>
</dbReference>
<evidence type="ECO:0000259" key="14">
    <source>
        <dbReference type="PROSITE" id="PS51846"/>
    </source>
</evidence>
<dbReference type="GO" id="GO:0005886">
    <property type="term" value="C:plasma membrane"/>
    <property type="evidence" value="ECO:0007669"/>
    <property type="project" value="UniProtKB-SubCell"/>
</dbReference>
<dbReference type="SMART" id="SM01091">
    <property type="entry name" value="CorC_HlyC"/>
    <property type="match status" value="1"/>
</dbReference>
<feature type="domain" description="CNNM transmembrane" evidence="14">
    <location>
        <begin position="1"/>
        <end position="186"/>
    </location>
</feature>
<dbReference type="InParanoid" id="A0A540V8Z8"/>
<dbReference type="OrthoDB" id="9798188at2"/>
<evidence type="ECO:0000256" key="8">
    <source>
        <dbReference type="ARBA" id="ARBA00023136"/>
    </source>
</evidence>
<dbReference type="PANTHER" id="PTHR22777">
    <property type="entry name" value="HEMOLYSIN-RELATED"/>
    <property type="match status" value="1"/>
</dbReference>
<dbReference type="Pfam" id="PF03471">
    <property type="entry name" value="CorC_HlyC"/>
    <property type="match status" value="1"/>
</dbReference>
<evidence type="ECO:0000256" key="1">
    <source>
        <dbReference type="ARBA" id="ARBA00004651"/>
    </source>
</evidence>
<evidence type="ECO:0000256" key="2">
    <source>
        <dbReference type="ARBA" id="ARBA00006337"/>
    </source>
</evidence>
<dbReference type="InterPro" id="IPR036318">
    <property type="entry name" value="FAD-bd_PCMH-like_sf"/>
</dbReference>
<keyword evidence="5" id="KW-0677">Repeat</keyword>
<feature type="region of interest" description="Disordered" evidence="11">
    <location>
        <begin position="410"/>
        <end position="446"/>
    </location>
</feature>
<evidence type="ECO:0000256" key="3">
    <source>
        <dbReference type="ARBA" id="ARBA00022475"/>
    </source>
</evidence>
<dbReference type="AlphaFoldDB" id="A0A540V8Z8"/>
<keyword evidence="4 10" id="KW-0812">Transmembrane</keyword>
<organism evidence="15 16">
    <name type="scientific">Litorilinea aerophila</name>
    <dbReference type="NCBI Taxonomy" id="1204385"/>
    <lineage>
        <taxon>Bacteria</taxon>
        <taxon>Bacillati</taxon>
        <taxon>Chloroflexota</taxon>
        <taxon>Caldilineae</taxon>
        <taxon>Caldilineales</taxon>
        <taxon>Caldilineaceae</taxon>
        <taxon>Litorilinea</taxon>
    </lineage>
</organism>
<evidence type="ECO:0000256" key="4">
    <source>
        <dbReference type="ARBA" id="ARBA00022692"/>
    </source>
</evidence>
<evidence type="ECO:0000256" key="12">
    <source>
        <dbReference type="SAM" id="Phobius"/>
    </source>
</evidence>
<comment type="similarity">
    <text evidence="2">Belongs to the UPF0053 family.</text>
</comment>
<feature type="transmembrane region" description="Helical" evidence="12">
    <location>
        <begin position="6"/>
        <end position="28"/>
    </location>
</feature>
<dbReference type="Pfam" id="PF00571">
    <property type="entry name" value="CBS"/>
    <property type="match status" value="2"/>
</dbReference>
<proteinExistence type="inferred from homology"/>
<keyword evidence="16" id="KW-1185">Reference proteome</keyword>
<dbReference type="PROSITE" id="PS51846">
    <property type="entry name" value="CNNM"/>
    <property type="match status" value="1"/>
</dbReference>
<feature type="transmembrane region" description="Helical" evidence="12">
    <location>
        <begin position="121"/>
        <end position="139"/>
    </location>
</feature>
<dbReference type="FunFam" id="3.10.580.10:FF:000002">
    <property type="entry name" value="Magnesium/cobalt efflux protein CorC"/>
    <property type="match status" value="1"/>
</dbReference>
<dbReference type="EMBL" id="VIGC01000045">
    <property type="protein sequence ID" value="TQE93214.1"/>
    <property type="molecule type" value="Genomic_DNA"/>
</dbReference>
<evidence type="ECO:0000259" key="13">
    <source>
        <dbReference type="PROSITE" id="PS51371"/>
    </source>
</evidence>
<evidence type="ECO:0000256" key="6">
    <source>
        <dbReference type="ARBA" id="ARBA00022989"/>
    </source>
</evidence>
<evidence type="ECO:0000256" key="5">
    <source>
        <dbReference type="ARBA" id="ARBA00022737"/>
    </source>
</evidence>
<comment type="subcellular location">
    <subcellularLocation>
        <location evidence="1">Cell membrane</location>
        <topology evidence="1">Multi-pass membrane protein</topology>
    </subcellularLocation>
</comment>
<name>A0A540V8Z8_9CHLR</name>
<dbReference type="SMART" id="SM00116">
    <property type="entry name" value="CBS"/>
    <property type="match status" value="2"/>
</dbReference>
<dbReference type="Gene3D" id="3.10.580.10">
    <property type="entry name" value="CBS-domain"/>
    <property type="match status" value="1"/>
</dbReference>
<dbReference type="Gene3D" id="3.30.465.10">
    <property type="match status" value="1"/>
</dbReference>
<dbReference type="PROSITE" id="PS51371">
    <property type="entry name" value="CBS"/>
    <property type="match status" value="2"/>
</dbReference>
<evidence type="ECO:0000313" key="15">
    <source>
        <dbReference type="EMBL" id="TQE93214.1"/>
    </source>
</evidence>
<feature type="transmembrane region" description="Helical" evidence="12">
    <location>
        <begin position="89"/>
        <end position="109"/>
    </location>
</feature>
<evidence type="ECO:0000256" key="7">
    <source>
        <dbReference type="ARBA" id="ARBA00023122"/>
    </source>
</evidence>
<dbReference type="InterPro" id="IPR000644">
    <property type="entry name" value="CBS_dom"/>
</dbReference>
<evidence type="ECO:0000313" key="16">
    <source>
        <dbReference type="Proteomes" id="UP000317371"/>
    </source>
</evidence>
<evidence type="ECO:0000256" key="9">
    <source>
        <dbReference type="PROSITE-ProRule" id="PRU00703"/>
    </source>
</evidence>
<gene>
    <name evidence="15" type="ORF">FKZ61_22255</name>
</gene>
<dbReference type="SUPFAM" id="SSF54631">
    <property type="entry name" value="CBS-domain pair"/>
    <property type="match status" value="1"/>
</dbReference>
<keyword evidence="6 10" id="KW-1133">Transmembrane helix</keyword>